<dbReference type="EMBL" id="FQVN01000001">
    <property type="protein sequence ID" value="SHE59445.1"/>
    <property type="molecule type" value="Genomic_DNA"/>
</dbReference>
<proteinExistence type="predicted"/>
<name>A0A1M4URY4_STRHI</name>
<evidence type="ECO:0000313" key="2">
    <source>
        <dbReference type="EMBL" id="SHE59445.1"/>
    </source>
</evidence>
<keyword evidence="3" id="KW-1185">Reference proteome</keyword>
<feature type="chain" id="PRO_5012747802" evidence="1">
    <location>
        <begin position="33"/>
        <end position="179"/>
    </location>
</feature>
<evidence type="ECO:0000313" key="3">
    <source>
        <dbReference type="Proteomes" id="UP000184501"/>
    </source>
</evidence>
<gene>
    <name evidence="2" type="ORF">SAMN05444320_101525</name>
</gene>
<organism evidence="2 3">
    <name type="scientific">Streptoalloteichus hindustanus</name>
    <dbReference type="NCBI Taxonomy" id="2017"/>
    <lineage>
        <taxon>Bacteria</taxon>
        <taxon>Bacillati</taxon>
        <taxon>Actinomycetota</taxon>
        <taxon>Actinomycetes</taxon>
        <taxon>Pseudonocardiales</taxon>
        <taxon>Pseudonocardiaceae</taxon>
        <taxon>Streptoalloteichus</taxon>
    </lineage>
</organism>
<dbReference type="STRING" id="2017.SAMN05444320_101525"/>
<dbReference type="AlphaFoldDB" id="A0A1M4URY4"/>
<feature type="signal peptide" evidence="1">
    <location>
        <begin position="1"/>
        <end position="32"/>
    </location>
</feature>
<protein>
    <submittedName>
        <fullName evidence="2">Uncharacterized protein</fullName>
    </submittedName>
</protein>
<reference evidence="2 3" key="1">
    <citation type="submission" date="2016-11" db="EMBL/GenBank/DDBJ databases">
        <authorList>
            <person name="Jaros S."/>
            <person name="Januszkiewicz K."/>
            <person name="Wedrychowicz H."/>
        </authorList>
    </citation>
    <scope>NUCLEOTIDE SEQUENCE [LARGE SCALE GENOMIC DNA]</scope>
    <source>
        <strain evidence="2 3">DSM 44523</strain>
    </source>
</reference>
<sequence>MKRLRRPESWWTALAGVTVLAALAVPATPTHALTRHVCAGTVQTTYDGGLNDVEKPVGVSGVGSITCPVEPAPHTRGRITFSNAGLPNQLSCSTGRTGMAGQITWSDNATTTFHVAESQVHDVSGVRLLAMRGVVTEGDFAGHQVEAGFPVSAREHGESCATARGIDRATGGITIILTN</sequence>
<accession>A0A1M4URY4</accession>
<keyword evidence="1" id="KW-0732">Signal</keyword>
<dbReference type="Proteomes" id="UP000184501">
    <property type="component" value="Unassembled WGS sequence"/>
</dbReference>
<evidence type="ECO:0000256" key="1">
    <source>
        <dbReference type="SAM" id="SignalP"/>
    </source>
</evidence>
<dbReference type="RefSeq" id="WP_143173907.1">
    <property type="nucleotide sequence ID" value="NZ_FQVN01000001.1"/>
</dbReference>